<dbReference type="AlphaFoldDB" id="A0A1Z4JJV5"/>
<dbReference type="EMBL" id="AP018203">
    <property type="protein sequence ID" value="BAY57001.1"/>
    <property type="molecule type" value="Genomic_DNA"/>
</dbReference>
<protein>
    <submittedName>
        <fullName evidence="1">Uncharacterized protein</fullName>
    </submittedName>
</protein>
<evidence type="ECO:0000313" key="2">
    <source>
        <dbReference type="Proteomes" id="UP000217895"/>
    </source>
</evidence>
<dbReference type="Proteomes" id="UP000217895">
    <property type="component" value="Chromosome"/>
</dbReference>
<reference evidence="1 2" key="1">
    <citation type="submission" date="2017-06" db="EMBL/GenBank/DDBJ databases">
        <title>Genome sequencing of cyanobaciteial culture collection at National Institute for Environmental Studies (NIES).</title>
        <authorList>
            <person name="Hirose Y."/>
            <person name="Shimura Y."/>
            <person name="Fujisawa T."/>
            <person name="Nakamura Y."/>
            <person name="Kawachi M."/>
        </authorList>
    </citation>
    <scope>NUCLEOTIDE SEQUENCE [LARGE SCALE GENOMIC DNA]</scope>
    <source>
        <strain evidence="1 2">NIES-2135</strain>
    </source>
</reference>
<name>A0A1Z4JJV5_LEPBY</name>
<proteinExistence type="predicted"/>
<keyword evidence="2" id="KW-1185">Reference proteome</keyword>
<evidence type="ECO:0000313" key="1">
    <source>
        <dbReference type="EMBL" id="BAY57001.1"/>
    </source>
</evidence>
<gene>
    <name evidence="1" type="ORF">NIES2135_38640</name>
</gene>
<organism evidence="1 2">
    <name type="scientific">Leptolyngbya boryana NIES-2135</name>
    <dbReference type="NCBI Taxonomy" id="1973484"/>
    <lineage>
        <taxon>Bacteria</taxon>
        <taxon>Bacillati</taxon>
        <taxon>Cyanobacteriota</taxon>
        <taxon>Cyanophyceae</taxon>
        <taxon>Leptolyngbyales</taxon>
        <taxon>Leptolyngbyaceae</taxon>
        <taxon>Leptolyngbya group</taxon>
        <taxon>Leptolyngbya</taxon>
    </lineage>
</organism>
<accession>A0A1Z4JJV5</accession>
<sequence length="101" mass="11748">MMGMFKHYRTGMAAYDLCHLPTIRSQWSAFTAELKEFITEPSLDEGSDVLHSFGRLVWKLTGIPLQWLAYPTVRKHGQRFAETGCIRSRRNCEGRCCDRDY</sequence>